<organism evidence="1 2">
    <name type="scientific">Acidithiobacillus sulfuriphilus</name>
    <dbReference type="NCBI Taxonomy" id="1867749"/>
    <lineage>
        <taxon>Bacteria</taxon>
        <taxon>Pseudomonadati</taxon>
        <taxon>Pseudomonadota</taxon>
        <taxon>Acidithiobacillia</taxon>
        <taxon>Acidithiobacillales</taxon>
        <taxon>Acidithiobacillaceae</taxon>
        <taxon>Acidithiobacillus</taxon>
    </lineage>
</organism>
<dbReference type="EMBL" id="CP127527">
    <property type="protein sequence ID" value="XRI76881.1"/>
    <property type="molecule type" value="Genomic_DNA"/>
</dbReference>
<evidence type="ECO:0000313" key="2">
    <source>
        <dbReference type="Proteomes" id="UP000271650"/>
    </source>
</evidence>
<reference evidence="1 2" key="1">
    <citation type="journal article" date="2019" name="Int. J. Syst. Evol. Microbiol.">
        <title>Acidithiobacillus sulfuriphilus sp. nov.: an extremely acidophilic sulfur-oxidizing chemolithotroph isolated from a neutral pH environment.</title>
        <authorList>
            <person name="Falagan C."/>
            <person name="Moya-Beltran A."/>
            <person name="Castro M."/>
            <person name="Quatrini R."/>
            <person name="Johnson D.B."/>
        </authorList>
    </citation>
    <scope>NUCLEOTIDE SEQUENCE [LARGE SCALE GENOMIC DNA]</scope>
    <source>
        <strain evidence="1 2">CJ-2</strain>
    </source>
</reference>
<dbReference type="Proteomes" id="UP000271650">
    <property type="component" value="Chromosome"/>
</dbReference>
<sequence length="790" mass="88441">MAKREREFVPASAVLQQLRAENTRLKALLTQHGIDWEEPVPEPAQTSAAAPLSTVSSFTTADKIALFRDRFRGQEGVYAQRWESAKGNSGYAPACGNEWKPGICHKPRVKCGNCTHRQLLPLTDSVIYAHLSGKQTIGIYPLLANDHCHFLAVDFDKADWREDAKAFMQSCRALGIPAALEISRSGNGAHAWIFFAEPVPAREARQLGAALISHTCNRTRQLSMTSYDRLFPNQDILPKGGFGNLIALPLQKQPRELGRSVFVDEHLKPHPDQWAFLASIRPWSRRDLEDAILRASGGRHPLDVAFAAEEDQKPWQRQPLIPARIIGPLPESLTLVLANQIFIAKAGLPQLLANRLIRLAAFQNPEFYKAQAMRLPVWNKPRIIGCAENHPQYIGLPRGCLDAVLDLLQENAIRPDLQDERVLGWKVAAQFTGTLRKDQKAAVREMIRRETGILCAPTAFGKTVIAAALVARRKVSTLVLVHRTELLRQWQARLTGFLEFPKGGLGVIGSGKKKPSGQIDIAVLQSLSRWEDLGELLDQYGQIIVDECHHLSAFSFEAILKQAKARYVLGLTATPIRRDGHQPIIFMQCGPIRYSAARPETAPTQLEVWPKVLSAPEISPDAPIQEIFRILANDADRNRRIVADVLAAYGEGRKVLVLTERTDHLPLLREALGTDVEHCFVLHGRLSKTQRTAVFAELNALKESAPRVLLATGRLIGEGFDHPPLDTLVLAMPISWKGTLQQYAGRLHREHADKQDVRIYDYAETDQPQLARMWDKRQRGYRAMSYDLKF</sequence>
<proteinExistence type="predicted"/>
<accession>A0ACD5HNI0</accession>
<evidence type="ECO:0000313" key="1">
    <source>
        <dbReference type="EMBL" id="XRI76881.1"/>
    </source>
</evidence>
<keyword evidence="2" id="KW-1185">Reference proteome</keyword>
<gene>
    <name evidence="1" type="ORF">EC580_013095</name>
</gene>
<keyword evidence="1" id="KW-0347">Helicase</keyword>
<keyword evidence="1" id="KW-0547">Nucleotide-binding</keyword>
<name>A0ACD5HNI0_9PROT</name>
<protein>
    <submittedName>
        <fullName evidence="1">DEAD/DEAH box helicase family protein</fullName>
    </submittedName>
</protein>
<keyword evidence="1" id="KW-0378">Hydrolase</keyword>
<keyword evidence="1" id="KW-0067">ATP-binding</keyword>